<dbReference type="GO" id="GO:0016887">
    <property type="term" value="F:ATP hydrolysis activity"/>
    <property type="evidence" value="ECO:0007669"/>
    <property type="project" value="TreeGrafter"/>
</dbReference>
<dbReference type="InterPro" id="IPR052511">
    <property type="entry name" value="ATP-dep_Helicase"/>
</dbReference>
<evidence type="ECO:0000256" key="7">
    <source>
        <dbReference type="ARBA" id="ARBA00023204"/>
    </source>
</evidence>
<dbReference type="GO" id="GO:0006281">
    <property type="term" value="P:DNA repair"/>
    <property type="evidence" value="ECO:0007669"/>
    <property type="project" value="UniProtKB-KW"/>
</dbReference>
<dbReference type="SMART" id="SM00490">
    <property type="entry name" value="HELICc"/>
    <property type="match status" value="1"/>
</dbReference>
<keyword evidence="3" id="KW-0378">Hydrolase</keyword>
<evidence type="ECO:0000259" key="10">
    <source>
        <dbReference type="PROSITE" id="PS51194"/>
    </source>
</evidence>
<dbReference type="PROSITE" id="PS51194">
    <property type="entry name" value="HELICASE_CTER"/>
    <property type="match status" value="1"/>
</dbReference>
<name>A0A518BDM4_9BACT</name>
<dbReference type="SMART" id="SM00487">
    <property type="entry name" value="DEXDc"/>
    <property type="match status" value="1"/>
</dbReference>
<dbReference type="Pfam" id="PF23236">
    <property type="entry name" value="WHD_2nd_Lhr"/>
    <property type="match status" value="1"/>
</dbReference>
<dbReference type="PANTHER" id="PTHR47962:SF5">
    <property type="entry name" value="ATP-DEPENDENT HELICASE LHR-RELATED"/>
    <property type="match status" value="1"/>
</dbReference>
<dbReference type="RefSeq" id="WP_145061347.1">
    <property type="nucleotide sequence ID" value="NZ_CP036287.1"/>
</dbReference>
<dbReference type="InterPro" id="IPR045628">
    <property type="entry name" value="Lhr_WH_dom"/>
</dbReference>
<dbReference type="Gene3D" id="3.40.50.300">
    <property type="entry name" value="P-loop containing nucleotide triphosphate hydrolases"/>
    <property type="match status" value="2"/>
</dbReference>
<dbReference type="InterPro" id="IPR013701">
    <property type="entry name" value="Lhr-like_DEAD/DEAH_assoc"/>
</dbReference>
<dbReference type="GO" id="GO:0004386">
    <property type="term" value="F:helicase activity"/>
    <property type="evidence" value="ECO:0007669"/>
    <property type="project" value="UniProtKB-KW"/>
</dbReference>
<gene>
    <name evidence="11" type="ORF">Pla133_01370</name>
</gene>
<evidence type="ECO:0000256" key="2">
    <source>
        <dbReference type="ARBA" id="ARBA00022763"/>
    </source>
</evidence>
<dbReference type="Pfam" id="PF23235">
    <property type="entry name" value="WHD_3rd_Lhr"/>
    <property type="match status" value="1"/>
</dbReference>
<dbReference type="InterPro" id="IPR001650">
    <property type="entry name" value="Helicase_C-like"/>
</dbReference>
<evidence type="ECO:0000256" key="5">
    <source>
        <dbReference type="ARBA" id="ARBA00022840"/>
    </source>
</evidence>
<dbReference type="KEGG" id="pbap:Pla133_01370"/>
<evidence type="ECO:0000313" key="12">
    <source>
        <dbReference type="Proteomes" id="UP000316921"/>
    </source>
</evidence>
<dbReference type="InterPro" id="IPR014001">
    <property type="entry name" value="Helicase_ATP-bd"/>
</dbReference>
<keyword evidence="1" id="KW-0547">Nucleotide-binding</keyword>
<dbReference type="PANTHER" id="PTHR47962">
    <property type="entry name" value="ATP-DEPENDENT HELICASE LHR-RELATED-RELATED"/>
    <property type="match status" value="1"/>
</dbReference>
<dbReference type="GO" id="GO:0003677">
    <property type="term" value="F:DNA binding"/>
    <property type="evidence" value="ECO:0007669"/>
    <property type="project" value="UniProtKB-KW"/>
</dbReference>
<keyword evidence="8" id="KW-0413">Isomerase</keyword>
<evidence type="ECO:0000256" key="1">
    <source>
        <dbReference type="ARBA" id="ARBA00022741"/>
    </source>
</evidence>
<evidence type="ECO:0000256" key="8">
    <source>
        <dbReference type="ARBA" id="ARBA00023235"/>
    </source>
</evidence>
<dbReference type="InterPro" id="IPR055369">
    <property type="entry name" value="WH2_Lhr"/>
</dbReference>
<dbReference type="SMART" id="SM00382">
    <property type="entry name" value="AAA"/>
    <property type="match status" value="1"/>
</dbReference>
<dbReference type="Pfam" id="PF00271">
    <property type="entry name" value="Helicase_C"/>
    <property type="match status" value="1"/>
</dbReference>
<feature type="domain" description="Helicase ATP-binding" evidence="9">
    <location>
        <begin position="27"/>
        <end position="218"/>
    </location>
</feature>
<dbReference type="EMBL" id="CP036287">
    <property type="protein sequence ID" value="QDU65074.1"/>
    <property type="molecule type" value="Genomic_DNA"/>
</dbReference>
<evidence type="ECO:0000313" key="11">
    <source>
        <dbReference type="EMBL" id="QDU65074.1"/>
    </source>
</evidence>
<protein>
    <submittedName>
        <fullName evidence="11">Putative ATP-dependent helicase Lhr</fullName>
    </submittedName>
</protein>
<keyword evidence="4 11" id="KW-0347">Helicase</keyword>
<dbReference type="Pfam" id="PF08494">
    <property type="entry name" value="DEAD_assoc"/>
    <property type="match status" value="1"/>
</dbReference>
<proteinExistence type="predicted"/>
<dbReference type="PROSITE" id="PS51192">
    <property type="entry name" value="HELICASE_ATP_BIND_1"/>
    <property type="match status" value="1"/>
</dbReference>
<dbReference type="InterPro" id="IPR055368">
    <property type="entry name" value="WH3_Lhr"/>
</dbReference>
<feature type="domain" description="Helicase C-terminal" evidence="10">
    <location>
        <begin position="289"/>
        <end position="463"/>
    </location>
</feature>
<dbReference type="InterPro" id="IPR055367">
    <property type="entry name" value="WH4_Lhr"/>
</dbReference>
<keyword evidence="7" id="KW-0234">DNA repair</keyword>
<sequence>MDAFGPATRAWFRANFAGPTPVQSEGWAAIGRGEHALLLAPTGSGKTLAAFLWALDRLAHDPRPKDAGVRVLYVSPLKALAHDVERNLRAPLAGLARSAGEVGAALQTPTVGLRTGDTPPKERERLRRDPPQILVTTPESLYLMLGSRMREVLRTVETVIVDEVHALVPSKRGTHLALSLERLVAITHADPQRIGLSATARPTTLVAAFLGGDRPVTVIDTSQAPAIDVRVVVPVADMERPAAPASAEPVDEASGSAPFDEPGGSVLVALARRRSGQRIEGLWPALHARILTTIDAHRTTIVFVNSRGLCERLANSLNDLHAERVRTERGEDPFDEERRSAVEDLVLPHHGSLSRERRSQTEELLKTGAIRGIVATSSLELGIDMAAVDHVTMVEAPASVTSALQRIGRAGHGVGEVSVGTLLPKHRGDLLQCALLRGRMVAGAVEPLDLPRNPLDVLAQQIVATVATEPLTVDELEAVVRRAAPYRELGRELLAGVLDMLSGRYPSQDFAELRPRLNWNRDTGELTPRGGAKAIALTSGGTIPDRGLYPVRLGPDGPRVGELDEEMVHETRPGHVIALGASSWRVSEISRDRVVVEPAPGEVGRLPFWRGDGPGRPIELGIELGAFLRRMERRAESDLCAELERDHSLDAFAAANLARYLAEQSEATGALPTDRRIVVERFRDEVGDWRLCVLSPFGKRVHAPWGLAIEHALRSAGAAEAQAVWSDDGIVLRLGDADELPDVDLLLPDPDTLEQVVIEALGASALFAGAFRENAARALLLPRRRPGERAPLWLQRLKAQNLLEVAREYPAFPIVLETYRTCLQDVFDLGATESLLRRIRAREVAVHEVETQSASPFARSLVFAFTEAFLYQSDAPLAERRAQALTLDRELLRQLLGADDLRELLDAEAIDGLESELQGLADGWRARSADDLHDLLRRVGDLTADEVAARCEADPRPWLEELRAAWRAIEVTIAGSARWIAAEDAAALRDGLGVVLPVGLPTAWLEPVAAPLGALVARFARSRGPFRTRDLCEHWGLSPSRAGAALTDLENAERLASGGFRPGGEGPEWIDAEVLRRIKQRSLARLRREVAPVERSTFARFLDAWHGLGGARRASAGLAQCLDQLEGLPLSLADLEGRILPARMAGFSLRDVDDLLGRGEFVWIGHGALGAKDGQITLHRRERVELLLDPPPAEPADLSSAAQGVHDTLTRRGACFYTELVNANRDLAPAELDEALWELVWRGLATNDTLEPVRRRGRAGASASRRCARSTVGGRWSLVRGFFFEAPGATERAHARALTLLERQGVVTREGVMAEATPGGFAAAYPVLREMEDAGKVRRGYFVDGLGGAQFAFPGAVDRLRAARRPAAEPNVRVLAACDPAQPFGASLPWPELRGPERGLVRRAAGTLVVLVDGELALFVGKGGRQLATSILVEEVEPDRKGRGDLAFAALYRASTGRGRRFRIDRIDGDEARVFAQLEALRAAGFTLDGRSLYAYL</sequence>
<dbReference type="InterPro" id="IPR027417">
    <property type="entry name" value="P-loop_NTPase"/>
</dbReference>
<evidence type="ECO:0000256" key="4">
    <source>
        <dbReference type="ARBA" id="ARBA00022806"/>
    </source>
</evidence>
<dbReference type="Pfam" id="PF19306">
    <property type="entry name" value="WHD_Lhr"/>
    <property type="match status" value="1"/>
</dbReference>
<dbReference type="Proteomes" id="UP000316921">
    <property type="component" value="Chromosome"/>
</dbReference>
<accession>A0A518BDM4</accession>
<dbReference type="SUPFAM" id="SSF52540">
    <property type="entry name" value="P-loop containing nucleoside triphosphate hydrolases"/>
    <property type="match status" value="1"/>
</dbReference>
<dbReference type="GO" id="GO:0005524">
    <property type="term" value="F:ATP binding"/>
    <property type="evidence" value="ECO:0007669"/>
    <property type="project" value="UniProtKB-KW"/>
</dbReference>
<dbReference type="InterPro" id="IPR003593">
    <property type="entry name" value="AAA+_ATPase"/>
</dbReference>
<evidence type="ECO:0000256" key="6">
    <source>
        <dbReference type="ARBA" id="ARBA00023125"/>
    </source>
</evidence>
<evidence type="ECO:0000256" key="3">
    <source>
        <dbReference type="ARBA" id="ARBA00022801"/>
    </source>
</evidence>
<organism evidence="11 12">
    <name type="scientific">Engelhardtia mirabilis</name>
    <dbReference type="NCBI Taxonomy" id="2528011"/>
    <lineage>
        <taxon>Bacteria</taxon>
        <taxon>Pseudomonadati</taxon>
        <taxon>Planctomycetota</taxon>
        <taxon>Planctomycetia</taxon>
        <taxon>Planctomycetia incertae sedis</taxon>
        <taxon>Engelhardtia</taxon>
    </lineage>
</organism>
<keyword evidence="6" id="KW-0238">DNA-binding</keyword>
<dbReference type="InterPro" id="IPR011545">
    <property type="entry name" value="DEAD/DEAH_box_helicase_dom"/>
</dbReference>
<keyword evidence="5" id="KW-0067">ATP-binding</keyword>
<dbReference type="Pfam" id="PF00270">
    <property type="entry name" value="DEAD"/>
    <property type="match status" value="1"/>
</dbReference>
<evidence type="ECO:0000259" key="9">
    <source>
        <dbReference type="PROSITE" id="PS51192"/>
    </source>
</evidence>
<keyword evidence="2" id="KW-0227">DNA damage</keyword>
<keyword evidence="12" id="KW-1185">Reference proteome</keyword>
<dbReference type="Pfam" id="PF23234">
    <property type="entry name" value="WHD_4th_Lhr"/>
    <property type="match status" value="1"/>
</dbReference>
<reference evidence="11 12" key="1">
    <citation type="submission" date="2019-02" db="EMBL/GenBank/DDBJ databases">
        <title>Deep-cultivation of Planctomycetes and their phenomic and genomic characterization uncovers novel biology.</title>
        <authorList>
            <person name="Wiegand S."/>
            <person name="Jogler M."/>
            <person name="Boedeker C."/>
            <person name="Pinto D."/>
            <person name="Vollmers J."/>
            <person name="Rivas-Marin E."/>
            <person name="Kohn T."/>
            <person name="Peeters S.H."/>
            <person name="Heuer A."/>
            <person name="Rast P."/>
            <person name="Oberbeckmann S."/>
            <person name="Bunk B."/>
            <person name="Jeske O."/>
            <person name="Meyerdierks A."/>
            <person name="Storesund J.E."/>
            <person name="Kallscheuer N."/>
            <person name="Luecker S."/>
            <person name="Lage O.M."/>
            <person name="Pohl T."/>
            <person name="Merkel B.J."/>
            <person name="Hornburger P."/>
            <person name="Mueller R.-W."/>
            <person name="Bruemmer F."/>
            <person name="Labrenz M."/>
            <person name="Spormann A.M."/>
            <person name="Op den Camp H."/>
            <person name="Overmann J."/>
            <person name="Amann R."/>
            <person name="Jetten M.S.M."/>
            <person name="Mascher T."/>
            <person name="Medema M.H."/>
            <person name="Devos D.P."/>
            <person name="Kaster A.-K."/>
            <person name="Ovreas L."/>
            <person name="Rohde M."/>
            <person name="Galperin M.Y."/>
            <person name="Jogler C."/>
        </authorList>
    </citation>
    <scope>NUCLEOTIDE SEQUENCE [LARGE SCALE GENOMIC DNA]</scope>
    <source>
        <strain evidence="11 12">Pla133</strain>
    </source>
</reference>